<comment type="cofactor">
    <cofactor evidence="1">
        <name>pyridoxal 5'-phosphate</name>
        <dbReference type="ChEBI" id="CHEBI:597326"/>
    </cofactor>
</comment>
<dbReference type="Gene3D" id="3.40.640.10">
    <property type="entry name" value="Type I PLP-dependent aspartate aminotransferase-like (Major domain)"/>
    <property type="match status" value="1"/>
</dbReference>
<keyword evidence="4 7" id="KW-0456">Lyase</keyword>
<organism evidence="7 8">
    <name type="scientific">Defluviitalea saccharophila</name>
    <dbReference type="NCBI Taxonomy" id="879970"/>
    <lineage>
        <taxon>Bacteria</taxon>
        <taxon>Bacillati</taxon>
        <taxon>Bacillota</taxon>
        <taxon>Clostridia</taxon>
        <taxon>Lachnospirales</taxon>
        <taxon>Defluviitaleaceae</taxon>
        <taxon>Defluviitalea</taxon>
    </lineage>
</organism>
<keyword evidence="7" id="KW-0808">Transferase</keyword>
<evidence type="ECO:0000256" key="3">
    <source>
        <dbReference type="ARBA" id="ARBA00022898"/>
    </source>
</evidence>
<dbReference type="EMBL" id="CP121687">
    <property type="protein sequence ID" value="WZL70982.1"/>
    <property type="molecule type" value="Genomic_DNA"/>
</dbReference>
<dbReference type="Gene3D" id="3.90.1150.10">
    <property type="entry name" value="Aspartate Aminotransferase, domain 1"/>
    <property type="match status" value="1"/>
</dbReference>
<evidence type="ECO:0000259" key="6">
    <source>
        <dbReference type="Pfam" id="PF00155"/>
    </source>
</evidence>
<name>A0ABZ2YAC3_9FIRM</name>
<dbReference type="GO" id="GO:0047804">
    <property type="term" value="F:cysteine-S-conjugate beta-lyase activity"/>
    <property type="evidence" value="ECO:0007669"/>
    <property type="project" value="UniProtKB-EC"/>
</dbReference>
<dbReference type="SUPFAM" id="SSF53383">
    <property type="entry name" value="PLP-dependent transferases"/>
    <property type="match status" value="1"/>
</dbReference>
<dbReference type="Pfam" id="PF00155">
    <property type="entry name" value="Aminotran_1_2"/>
    <property type="match status" value="1"/>
</dbReference>
<evidence type="ECO:0000256" key="5">
    <source>
        <dbReference type="ARBA" id="ARBA00037974"/>
    </source>
</evidence>
<dbReference type="InterPro" id="IPR015424">
    <property type="entry name" value="PyrdxlP-dep_Trfase"/>
</dbReference>
<dbReference type="EC" id="4.4.1.13" evidence="2"/>
<dbReference type="RefSeq" id="WP_341877945.1">
    <property type="nucleotide sequence ID" value="NZ_CP121687.1"/>
</dbReference>
<dbReference type="InterPro" id="IPR027619">
    <property type="entry name" value="C-S_lyase_PatB-like"/>
</dbReference>
<dbReference type="InterPro" id="IPR051798">
    <property type="entry name" value="Class-II_PLP-Dep_Aminotrans"/>
</dbReference>
<evidence type="ECO:0000313" key="7">
    <source>
        <dbReference type="EMBL" id="WZL70982.1"/>
    </source>
</evidence>
<dbReference type="Proteomes" id="UP001486565">
    <property type="component" value="Chromosome"/>
</dbReference>
<dbReference type="GO" id="GO:0008483">
    <property type="term" value="F:transaminase activity"/>
    <property type="evidence" value="ECO:0007669"/>
    <property type="project" value="UniProtKB-KW"/>
</dbReference>
<protein>
    <recommendedName>
        <fullName evidence="2">cysteine-S-conjugate beta-lyase</fullName>
        <ecNumber evidence="2">4.4.1.13</ecNumber>
    </recommendedName>
</protein>
<evidence type="ECO:0000256" key="2">
    <source>
        <dbReference type="ARBA" id="ARBA00012224"/>
    </source>
</evidence>
<dbReference type="NCBIfam" id="TIGR04350">
    <property type="entry name" value="C_S_lyase_PatB"/>
    <property type="match status" value="1"/>
</dbReference>
<dbReference type="InterPro" id="IPR015422">
    <property type="entry name" value="PyrdxlP-dep_Trfase_small"/>
</dbReference>
<keyword evidence="7" id="KW-0032">Aminotransferase</keyword>
<reference evidence="7 8" key="1">
    <citation type="submission" date="2023-03" db="EMBL/GenBank/DDBJ databases">
        <title>Novel Species.</title>
        <authorList>
            <person name="Ma S."/>
        </authorList>
    </citation>
    <scope>NUCLEOTIDE SEQUENCE [LARGE SCALE GENOMIC DNA]</scope>
    <source>
        <strain evidence="7 8">LIND6LT2</strain>
    </source>
</reference>
<evidence type="ECO:0000256" key="4">
    <source>
        <dbReference type="ARBA" id="ARBA00023239"/>
    </source>
</evidence>
<keyword evidence="3" id="KW-0663">Pyridoxal phosphate</keyword>
<dbReference type="InterPro" id="IPR015421">
    <property type="entry name" value="PyrdxlP-dep_Trfase_major"/>
</dbReference>
<evidence type="ECO:0000313" key="8">
    <source>
        <dbReference type="Proteomes" id="UP001486565"/>
    </source>
</evidence>
<keyword evidence="8" id="KW-1185">Reference proteome</keyword>
<dbReference type="PANTHER" id="PTHR43525:SF1">
    <property type="entry name" value="PROTEIN MALY"/>
    <property type="match status" value="1"/>
</dbReference>
<dbReference type="CDD" id="cd00609">
    <property type="entry name" value="AAT_like"/>
    <property type="match status" value="1"/>
</dbReference>
<proteinExistence type="inferred from homology"/>
<feature type="domain" description="Aminotransferase class I/classII large" evidence="6">
    <location>
        <begin position="30"/>
        <end position="372"/>
    </location>
</feature>
<evidence type="ECO:0000256" key="1">
    <source>
        <dbReference type="ARBA" id="ARBA00001933"/>
    </source>
</evidence>
<dbReference type="PANTHER" id="PTHR43525">
    <property type="entry name" value="PROTEIN MALY"/>
    <property type="match status" value="1"/>
</dbReference>
<sequence>MTYNFDEIIDRKNTNSIKYDFAAERGKPEDILPLWVADMDFRTPSPVIEALVKAAQHGIFGYSDTKEEYFWSVYNWYNTRFNWSVKREWLVKTPGVVYGIATAIRALTDEGDAVMIQQPVYYPFSDLILANQRKLINNPLIYKNGKYYMDFEDFEEKIIKHKVKIFILCSPHNPVGRVWTNEELTRVGDLCIKHNVMVISDEIHGDFTYKGIKHFVFADLKPEYLNNSIICTAPSKTFNLAGLQVSNIFIPNRDIRRKFKEEMKRTGYSQLNTLGLVACQAAYEHGAPWLEELKEYLEGNLEFIRNFLAERLPQIKIVEPEGTYLVWLDCRALNLSEEELEDLIVNKAKLWLDGGTMFGREGEGFQRINIACPRVILEKAFLQLEEGIKSAFDN</sequence>
<accession>A0ABZ2YAC3</accession>
<dbReference type="InterPro" id="IPR004839">
    <property type="entry name" value="Aminotransferase_I/II_large"/>
</dbReference>
<comment type="similarity">
    <text evidence="5">Belongs to the class-II pyridoxal-phosphate-dependent aminotransferase family. MalY/PatB cystathionine beta-lyase subfamily.</text>
</comment>
<gene>
    <name evidence="7" type="ORF">QBE51_05525</name>
</gene>